<keyword evidence="1" id="KW-0812">Transmembrane</keyword>
<dbReference type="CDD" id="cd00063">
    <property type="entry name" value="FN3"/>
    <property type="match status" value="1"/>
</dbReference>
<feature type="domain" description="Fibronectin type-III" evidence="3">
    <location>
        <begin position="37"/>
        <end position="141"/>
    </location>
</feature>
<gene>
    <name evidence="4" type="ORF">Q7C36_011065</name>
</gene>
<accession>A0AA88SPD9</accession>
<dbReference type="Pfam" id="PF09294">
    <property type="entry name" value="Interfer-bind"/>
    <property type="match status" value="1"/>
</dbReference>
<dbReference type="InterPro" id="IPR015373">
    <property type="entry name" value="Interferon/interleukin_rcp_dom"/>
</dbReference>
<organism evidence="4 5">
    <name type="scientific">Tachysurus vachellii</name>
    <name type="common">Darkbarbel catfish</name>
    <name type="synonym">Pelteobagrus vachellii</name>
    <dbReference type="NCBI Taxonomy" id="175792"/>
    <lineage>
        <taxon>Eukaryota</taxon>
        <taxon>Metazoa</taxon>
        <taxon>Chordata</taxon>
        <taxon>Craniata</taxon>
        <taxon>Vertebrata</taxon>
        <taxon>Euteleostomi</taxon>
        <taxon>Actinopterygii</taxon>
        <taxon>Neopterygii</taxon>
        <taxon>Teleostei</taxon>
        <taxon>Ostariophysi</taxon>
        <taxon>Siluriformes</taxon>
        <taxon>Bagridae</taxon>
        <taxon>Tachysurus</taxon>
    </lineage>
</organism>
<dbReference type="PROSITE" id="PS50853">
    <property type="entry name" value="FN3"/>
    <property type="match status" value="1"/>
</dbReference>
<sequence length="522" mass="59516">MCTDVFISLRDMIQLLPAALCVLLTVSCVRADEELPAPQDVHFHSVNLRNMVRWSSGTADTQGTSYTVEYAIYGDAVEVEGSEQVVWRPVQQCTDVTQTECDVTEQTGDTEEEYYVRVRANRPKGRSEWTETDRRLRLADTVLGPPQVNVSVVEDKLQVKLSGPFRWRNLEKKRQSMFNIFPHMSYNISVYNNSSKHMQHFLQPKKLLLHGPLEYNTEYCVRAEVMSLSLHLTNIQSDWICVSTADDPFKSQMMLLMLGGILPTSVCLFVLVVVLGFAYYYICGHKPMLPKSMKVIQQDVDKDVEKKLQTFQPEKHPTINVIIINNTNLNMGESKCGFLGSFHGGVHIPKPLQLPEVSETIGGAYAVQNIPQTSEAEAESDSQSCRSSLKEDYCLVHQEDRNQLTRCPNNPQVVTSYMAQTEKTEQAQEGNEEEEEEFMQTTFCNWDRDTGQLQLDFPLLRSFRFETPETTEMQTSRTMSQLPRRPDLTSVVVKQASEETGDDDLLLMMEEQWDLQVQSSTE</sequence>
<dbReference type="AlphaFoldDB" id="A0AA88SPD9"/>
<evidence type="ECO:0000313" key="5">
    <source>
        <dbReference type="Proteomes" id="UP001187315"/>
    </source>
</evidence>
<keyword evidence="2" id="KW-0732">Signal</keyword>
<dbReference type="InterPro" id="IPR003961">
    <property type="entry name" value="FN3_dom"/>
</dbReference>
<feature type="chain" id="PRO_5041736656" description="Fibronectin type-III domain-containing protein" evidence="2">
    <location>
        <begin position="32"/>
        <end position="522"/>
    </location>
</feature>
<dbReference type="InterPro" id="IPR013783">
    <property type="entry name" value="Ig-like_fold"/>
</dbReference>
<dbReference type="GO" id="GO:0005886">
    <property type="term" value="C:plasma membrane"/>
    <property type="evidence" value="ECO:0007669"/>
    <property type="project" value="TreeGrafter"/>
</dbReference>
<name>A0AA88SPD9_TACVA</name>
<dbReference type="InterPro" id="IPR036116">
    <property type="entry name" value="FN3_sf"/>
</dbReference>
<dbReference type="SUPFAM" id="SSF49265">
    <property type="entry name" value="Fibronectin type III"/>
    <property type="match status" value="2"/>
</dbReference>
<evidence type="ECO:0000259" key="3">
    <source>
        <dbReference type="PROSITE" id="PS50853"/>
    </source>
</evidence>
<dbReference type="InterPro" id="IPR050650">
    <property type="entry name" value="Type-II_Cytokine-TF_Rcpt"/>
</dbReference>
<protein>
    <recommendedName>
        <fullName evidence="3">Fibronectin type-III domain-containing protein</fullName>
    </recommendedName>
</protein>
<keyword evidence="1" id="KW-0472">Membrane</keyword>
<dbReference type="Gene3D" id="2.60.40.10">
    <property type="entry name" value="Immunoglobulins"/>
    <property type="match status" value="2"/>
</dbReference>
<feature type="signal peptide" evidence="2">
    <location>
        <begin position="1"/>
        <end position="31"/>
    </location>
</feature>
<feature type="transmembrane region" description="Helical" evidence="1">
    <location>
        <begin position="253"/>
        <end position="282"/>
    </location>
</feature>
<dbReference type="GO" id="GO:0004896">
    <property type="term" value="F:cytokine receptor activity"/>
    <property type="evidence" value="ECO:0007669"/>
    <property type="project" value="TreeGrafter"/>
</dbReference>
<keyword evidence="1" id="KW-1133">Transmembrane helix</keyword>
<dbReference type="Proteomes" id="UP001187315">
    <property type="component" value="Unassembled WGS sequence"/>
</dbReference>
<dbReference type="PANTHER" id="PTHR20859:SF86">
    <property type="entry name" value="INTERLEUKIN-20 RECEPTOR SUBUNIT ALPHA"/>
    <property type="match status" value="1"/>
</dbReference>
<evidence type="ECO:0000313" key="4">
    <source>
        <dbReference type="EMBL" id="KAK2846211.1"/>
    </source>
</evidence>
<reference evidence="4" key="1">
    <citation type="submission" date="2023-08" db="EMBL/GenBank/DDBJ databases">
        <title>Pelteobagrus vachellii genome.</title>
        <authorList>
            <person name="Liu H."/>
        </authorList>
    </citation>
    <scope>NUCLEOTIDE SEQUENCE</scope>
    <source>
        <strain evidence="4">PRFRI_2022a</strain>
        <tissue evidence="4">Muscle</tissue>
    </source>
</reference>
<dbReference type="EMBL" id="JAVHJS010000010">
    <property type="protein sequence ID" value="KAK2846211.1"/>
    <property type="molecule type" value="Genomic_DNA"/>
</dbReference>
<evidence type="ECO:0000256" key="2">
    <source>
        <dbReference type="SAM" id="SignalP"/>
    </source>
</evidence>
<dbReference type="PANTHER" id="PTHR20859">
    <property type="entry name" value="INTERFERON/INTERLEUKIN RECEPTOR"/>
    <property type="match status" value="1"/>
</dbReference>
<keyword evidence="5" id="KW-1185">Reference proteome</keyword>
<dbReference type="Pfam" id="PF01108">
    <property type="entry name" value="Tissue_fac"/>
    <property type="match status" value="1"/>
</dbReference>
<comment type="caution">
    <text evidence="4">The sequence shown here is derived from an EMBL/GenBank/DDBJ whole genome shotgun (WGS) entry which is preliminary data.</text>
</comment>
<proteinExistence type="predicted"/>
<evidence type="ECO:0000256" key="1">
    <source>
        <dbReference type="SAM" id="Phobius"/>
    </source>
</evidence>